<evidence type="ECO:0000313" key="3">
    <source>
        <dbReference type="Proteomes" id="UP000034883"/>
    </source>
</evidence>
<organism evidence="2 3">
    <name type="scientific">Sandaracinus amylolyticus</name>
    <dbReference type="NCBI Taxonomy" id="927083"/>
    <lineage>
        <taxon>Bacteria</taxon>
        <taxon>Pseudomonadati</taxon>
        <taxon>Myxococcota</taxon>
        <taxon>Polyangia</taxon>
        <taxon>Polyangiales</taxon>
        <taxon>Sandaracinaceae</taxon>
        <taxon>Sandaracinus</taxon>
    </lineage>
</organism>
<dbReference type="AlphaFoldDB" id="A0A0F6VZ93"/>
<evidence type="ECO:0000256" key="1">
    <source>
        <dbReference type="SAM" id="MobiDB-lite"/>
    </source>
</evidence>
<name>A0A0F6VZ93_9BACT</name>
<protein>
    <submittedName>
        <fullName evidence="2">Uncharacterized protein</fullName>
    </submittedName>
</protein>
<evidence type="ECO:0000313" key="2">
    <source>
        <dbReference type="EMBL" id="AKF03411.1"/>
    </source>
</evidence>
<dbReference type="EMBL" id="CP011125">
    <property type="protein sequence ID" value="AKF03411.1"/>
    <property type="molecule type" value="Genomic_DNA"/>
</dbReference>
<gene>
    <name evidence="2" type="ORF">DB32_000560</name>
</gene>
<reference evidence="2 3" key="1">
    <citation type="submission" date="2015-03" db="EMBL/GenBank/DDBJ databases">
        <title>Genome assembly of Sandaracinus amylolyticus DSM 53668.</title>
        <authorList>
            <person name="Sharma G."/>
            <person name="Subramanian S."/>
        </authorList>
    </citation>
    <scope>NUCLEOTIDE SEQUENCE [LARGE SCALE GENOMIC DNA]</scope>
    <source>
        <strain evidence="2 3">DSM 53668</strain>
    </source>
</reference>
<dbReference type="KEGG" id="samy:DB32_000560"/>
<accession>A0A0F6VZ93</accession>
<keyword evidence="3" id="KW-1185">Reference proteome</keyword>
<sequence>MRRAERNPRLRFEAEGTDSPREQRRGQGFDARRVELRFLEEQMRERDRQCDRLARRSAVLGVISCSDERSERPVMVCELDFLPCGSDNSLDPLPCCCRDIHRCL</sequence>
<feature type="region of interest" description="Disordered" evidence="1">
    <location>
        <begin position="1"/>
        <end position="27"/>
    </location>
</feature>
<dbReference type="Proteomes" id="UP000034883">
    <property type="component" value="Chromosome"/>
</dbReference>
<proteinExistence type="predicted"/>